<keyword evidence="1" id="KW-0812">Transmembrane</keyword>
<evidence type="ECO:0000313" key="2">
    <source>
        <dbReference type="EMBL" id="QHQ62241.1"/>
    </source>
</evidence>
<dbReference type="InterPro" id="IPR025470">
    <property type="entry name" value="DUF4321"/>
</dbReference>
<reference evidence="2 3" key="1">
    <citation type="submission" date="2020-01" db="EMBL/GenBank/DDBJ databases">
        <title>Genome analysis of Anaerocolumna sp. CBA3638.</title>
        <authorList>
            <person name="Kim J."/>
            <person name="Roh S.W."/>
        </authorList>
    </citation>
    <scope>NUCLEOTIDE SEQUENCE [LARGE SCALE GENOMIC DNA]</scope>
    <source>
        <strain evidence="2 3">CBA3638</strain>
    </source>
</reference>
<name>A0A6P1TQR9_9FIRM</name>
<organism evidence="2 3">
    <name type="scientific">Anaerocolumna sedimenticola</name>
    <dbReference type="NCBI Taxonomy" id="2696063"/>
    <lineage>
        <taxon>Bacteria</taxon>
        <taxon>Bacillati</taxon>
        <taxon>Bacillota</taxon>
        <taxon>Clostridia</taxon>
        <taxon>Lachnospirales</taxon>
        <taxon>Lachnospiraceae</taxon>
        <taxon>Anaerocolumna</taxon>
    </lineage>
</organism>
<keyword evidence="1" id="KW-1133">Transmembrane helix</keyword>
<gene>
    <name evidence="2" type="ORF">Ana3638_16810</name>
</gene>
<dbReference type="Proteomes" id="UP000464314">
    <property type="component" value="Chromosome"/>
</dbReference>
<evidence type="ECO:0000256" key="1">
    <source>
        <dbReference type="SAM" id="Phobius"/>
    </source>
</evidence>
<feature type="transmembrane region" description="Helical" evidence="1">
    <location>
        <begin position="12"/>
        <end position="30"/>
    </location>
</feature>
<dbReference type="AlphaFoldDB" id="A0A6P1TQR9"/>
<feature type="transmembrane region" description="Helical" evidence="1">
    <location>
        <begin position="60"/>
        <end position="88"/>
    </location>
</feature>
<proteinExistence type="predicted"/>
<dbReference type="EMBL" id="CP048000">
    <property type="protein sequence ID" value="QHQ62241.1"/>
    <property type="molecule type" value="Genomic_DNA"/>
</dbReference>
<dbReference type="Pfam" id="PF14209">
    <property type="entry name" value="DUF4321"/>
    <property type="match status" value="1"/>
</dbReference>
<protein>
    <submittedName>
        <fullName evidence="2">DUF4321 domain-containing protein</fullName>
    </submittedName>
</protein>
<keyword evidence="1" id="KW-0472">Membrane</keyword>
<accession>A0A6P1TQR9</accession>
<dbReference type="RefSeq" id="WP_161839066.1">
    <property type="nucleotide sequence ID" value="NZ_CP048000.1"/>
</dbReference>
<sequence>MARVSGKNSWALLLLILAGIVLGGFIGYLAKDISGFSWLNYGQNFSLGDTDGAGIIRLNLGVMVISFGLSIKITIASIIGVVLAIIIYRKL</sequence>
<dbReference type="KEGG" id="anr:Ana3638_16810"/>
<keyword evidence="3" id="KW-1185">Reference proteome</keyword>
<evidence type="ECO:0000313" key="3">
    <source>
        <dbReference type="Proteomes" id="UP000464314"/>
    </source>
</evidence>